<dbReference type="Gene3D" id="3.30.750.24">
    <property type="entry name" value="STAS domain"/>
    <property type="match status" value="1"/>
</dbReference>
<name>A0A5B8UJ74_9BACT</name>
<dbReference type="PROSITE" id="PS50801">
    <property type="entry name" value="STAS"/>
    <property type="match status" value="1"/>
</dbReference>
<sequence>MEVKTDTKEKFTVIRVKTQELSATLAAELARPLEELLKGNIRNVVLNLEAVNSVQEEAAESLVRLQQKFYESGASFVVCELQQSVEDFLDNKNLLELMNATPTESEAGDIVQMEEIERELLDEEE</sequence>
<accession>A0A5B8UJ74</accession>
<evidence type="ECO:0000313" key="3">
    <source>
        <dbReference type="Proteomes" id="UP000321204"/>
    </source>
</evidence>
<dbReference type="Proteomes" id="UP000321204">
    <property type="component" value="Chromosome"/>
</dbReference>
<dbReference type="RefSeq" id="WP_146785985.1">
    <property type="nucleotide sequence ID" value="NZ_BAABIO010000001.1"/>
</dbReference>
<dbReference type="InterPro" id="IPR002645">
    <property type="entry name" value="STAS_dom"/>
</dbReference>
<protein>
    <submittedName>
        <fullName evidence="2">STAS domain-containing protein</fullName>
    </submittedName>
</protein>
<dbReference type="OrthoDB" id="667243at2"/>
<keyword evidence="3" id="KW-1185">Reference proteome</keyword>
<gene>
    <name evidence="2" type="ORF">FSB75_09165</name>
</gene>
<dbReference type="KEGG" id="fgg:FSB75_09165"/>
<dbReference type="SUPFAM" id="SSF52091">
    <property type="entry name" value="SpoIIaa-like"/>
    <property type="match status" value="1"/>
</dbReference>
<evidence type="ECO:0000313" key="2">
    <source>
        <dbReference type="EMBL" id="QEC56055.1"/>
    </source>
</evidence>
<evidence type="ECO:0000259" key="1">
    <source>
        <dbReference type="PROSITE" id="PS50801"/>
    </source>
</evidence>
<organism evidence="2 3">
    <name type="scientific">Flavisolibacter ginsenosidimutans</name>
    <dbReference type="NCBI Taxonomy" id="661481"/>
    <lineage>
        <taxon>Bacteria</taxon>
        <taxon>Pseudomonadati</taxon>
        <taxon>Bacteroidota</taxon>
        <taxon>Chitinophagia</taxon>
        <taxon>Chitinophagales</taxon>
        <taxon>Chitinophagaceae</taxon>
        <taxon>Flavisolibacter</taxon>
    </lineage>
</organism>
<dbReference type="Pfam" id="PF01740">
    <property type="entry name" value="STAS"/>
    <property type="match status" value="1"/>
</dbReference>
<proteinExistence type="predicted"/>
<dbReference type="EMBL" id="CP042433">
    <property type="protein sequence ID" value="QEC56055.1"/>
    <property type="molecule type" value="Genomic_DNA"/>
</dbReference>
<dbReference type="InterPro" id="IPR036513">
    <property type="entry name" value="STAS_dom_sf"/>
</dbReference>
<dbReference type="AlphaFoldDB" id="A0A5B8UJ74"/>
<reference evidence="2 3" key="1">
    <citation type="journal article" date="2015" name="Int. J. Syst. Evol. Microbiol.">
        <title>Flavisolibacter ginsenosidimutans sp. nov., with ginsenoside-converting activity isolated from soil used for cultivating ginseng.</title>
        <authorList>
            <person name="Zhao Y."/>
            <person name="Liu Q."/>
            <person name="Kang M.S."/>
            <person name="Jin F."/>
            <person name="Yu H."/>
            <person name="Im W.T."/>
        </authorList>
    </citation>
    <scope>NUCLEOTIDE SEQUENCE [LARGE SCALE GENOMIC DNA]</scope>
    <source>
        <strain evidence="2 3">Gsoil 636</strain>
    </source>
</reference>
<feature type="domain" description="STAS" evidence="1">
    <location>
        <begin position="20"/>
        <end position="114"/>
    </location>
</feature>